<organism evidence="1 2">
    <name type="scientific">Actinomycetospora cinnamomea</name>
    <dbReference type="NCBI Taxonomy" id="663609"/>
    <lineage>
        <taxon>Bacteria</taxon>
        <taxon>Bacillati</taxon>
        <taxon>Actinomycetota</taxon>
        <taxon>Actinomycetes</taxon>
        <taxon>Pseudonocardiales</taxon>
        <taxon>Pseudonocardiaceae</taxon>
        <taxon>Actinomycetospora</taxon>
    </lineage>
</organism>
<sequence length="115" mass="13323">MRPVQVPDEHRAMVRQWCARRVPEDQRDQLRISYTERAGRITISARRAPVFPELGTGWTTEPIAQLRLVPHEDRWILLWPDSSGRWHRYPDETKAGSPAPLLDIVDADPTGIFWG</sequence>
<keyword evidence="2" id="KW-1185">Reference proteome</keyword>
<reference evidence="1 2" key="1">
    <citation type="submission" date="2018-04" db="EMBL/GenBank/DDBJ databases">
        <title>Genomic Encyclopedia of Type Strains, Phase IV (KMG-IV): sequencing the most valuable type-strain genomes for metagenomic binning, comparative biology and taxonomic classification.</title>
        <authorList>
            <person name="Goeker M."/>
        </authorList>
    </citation>
    <scope>NUCLEOTIDE SEQUENCE [LARGE SCALE GENOMIC DNA]</scope>
    <source>
        <strain evidence="1 2">DSM 45771</strain>
    </source>
</reference>
<name>A0A2U1FFN8_9PSEU</name>
<dbReference type="Pfam" id="PF11225">
    <property type="entry name" value="DUF3024"/>
    <property type="match status" value="1"/>
</dbReference>
<comment type="caution">
    <text evidence="1">The sequence shown here is derived from an EMBL/GenBank/DDBJ whole genome shotgun (WGS) entry which is preliminary data.</text>
</comment>
<gene>
    <name evidence="1" type="ORF">C8D89_104181</name>
</gene>
<dbReference type="InterPro" id="IPR021388">
    <property type="entry name" value="DUF3024"/>
</dbReference>
<evidence type="ECO:0000313" key="1">
    <source>
        <dbReference type="EMBL" id="PVZ10967.1"/>
    </source>
</evidence>
<evidence type="ECO:0000313" key="2">
    <source>
        <dbReference type="Proteomes" id="UP000245639"/>
    </source>
</evidence>
<dbReference type="Proteomes" id="UP000245639">
    <property type="component" value="Unassembled WGS sequence"/>
</dbReference>
<dbReference type="EMBL" id="QEKW01000004">
    <property type="protein sequence ID" value="PVZ10967.1"/>
    <property type="molecule type" value="Genomic_DNA"/>
</dbReference>
<protein>
    <recommendedName>
        <fullName evidence="3">DUF3024 family protein</fullName>
    </recommendedName>
</protein>
<evidence type="ECO:0008006" key="3">
    <source>
        <dbReference type="Google" id="ProtNLM"/>
    </source>
</evidence>
<dbReference type="AlphaFoldDB" id="A0A2U1FFN8"/>
<proteinExistence type="predicted"/>
<accession>A0A2U1FFN8</accession>